<feature type="region of interest" description="Disordered" evidence="1">
    <location>
        <begin position="466"/>
        <end position="502"/>
    </location>
</feature>
<protein>
    <submittedName>
        <fullName evidence="2">Uncharacterized protein</fullName>
    </submittedName>
</protein>
<proteinExistence type="predicted"/>
<evidence type="ECO:0000313" key="2">
    <source>
        <dbReference type="EMBL" id="KAK6992242.1"/>
    </source>
</evidence>
<dbReference type="EMBL" id="JAWWNJ010000112">
    <property type="protein sequence ID" value="KAK6992242.1"/>
    <property type="molecule type" value="Genomic_DNA"/>
</dbReference>
<accession>A0AAV9ZTY3</accession>
<dbReference type="AlphaFoldDB" id="A0AAV9ZTY3"/>
<gene>
    <name evidence="2" type="ORF">R3P38DRAFT_2803058</name>
</gene>
<comment type="caution">
    <text evidence="2">The sequence shown here is derived from an EMBL/GenBank/DDBJ whole genome shotgun (WGS) entry which is preliminary data.</text>
</comment>
<sequence length="502" mass="55580">MAKASPKICVFHCLFPPVLNWDSSGQAAPPPHKLSKLSIPQRVLQAATAVVREPPSARGYSLFSEKSAPLGEWVGRVCAQSRENSKKPVTKTVTELVDDMIVKSVFPMSAILVEVVEERDTALAVYRFPSTGSIPDPSKRHIVNPRYLAAEGQSRSPPEKTAFHSHPPSNASTLIYDPITDGIAPRDSLPDFYPESPLPSHPIAPGLQPSFVSPSEKTAFPSHPTPNASTFIYDPITDGIALRDCLPDFYLEPPLPSHPIVPGLQPSFVLTQETQRPQSSQSSTTARQPLRMLPAHQQASSSTLIAGVGDALHDLNADLSGGRLATTNGWGTPIKLRDTTLLVYPTDLEGYKLPVLKGKVCVALSRILTYWDDSLTCWNSNDALLTVKREGREYFVPYRLFNELPWNGRWDKLKRPHSTVKCMLDWYKSRCRCDTLDQLYTRLLEDVKKGDKIKWTVAVAQMNLDNGGKRKRQDDQDGSAPAQDGKEAGKPTNMQKKKKTIR</sequence>
<dbReference type="Proteomes" id="UP001362999">
    <property type="component" value="Unassembled WGS sequence"/>
</dbReference>
<evidence type="ECO:0000256" key="1">
    <source>
        <dbReference type="SAM" id="MobiDB-lite"/>
    </source>
</evidence>
<name>A0AAV9ZTY3_9AGAR</name>
<keyword evidence="3" id="KW-1185">Reference proteome</keyword>
<evidence type="ECO:0000313" key="3">
    <source>
        <dbReference type="Proteomes" id="UP001362999"/>
    </source>
</evidence>
<reference evidence="2 3" key="1">
    <citation type="journal article" date="2024" name="J Genomics">
        <title>Draft genome sequencing and assembly of Favolaschia claudopus CIRM-BRFM 2984 isolated from oak limbs.</title>
        <authorList>
            <person name="Navarro D."/>
            <person name="Drula E."/>
            <person name="Chaduli D."/>
            <person name="Cazenave R."/>
            <person name="Ahrendt S."/>
            <person name="Wang J."/>
            <person name="Lipzen A."/>
            <person name="Daum C."/>
            <person name="Barry K."/>
            <person name="Grigoriev I.V."/>
            <person name="Favel A."/>
            <person name="Rosso M.N."/>
            <person name="Martin F."/>
        </authorList>
    </citation>
    <scope>NUCLEOTIDE SEQUENCE [LARGE SCALE GENOMIC DNA]</scope>
    <source>
        <strain evidence="2 3">CIRM-BRFM 2984</strain>
    </source>
</reference>
<organism evidence="2 3">
    <name type="scientific">Favolaschia claudopus</name>
    <dbReference type="NCBI Taxonomy" id="2862362"/>
    <lineage>
        <taxon>Eukaryota</taxon>
        <taxon>Fungi</taxon>
        <taxon>Dikarya</taxon>
        <taxon>Basidiomycota</taxon>
        <taxon>Agaricomycotina</taxon>
        <taxon>Agaricomycetes</taxon>
        <taxon>Agaricomycetidae</taxon>
        <taxon>Agaricales</taxon>
        <taxon>Marasmiineae</taxon>
        <taxon>Mycenaceae</taxon>
        <taxon>Favolaschia</taxon>
    </lineage>
</organism>